<comment type="caution">
    <text evidence="1">The sequence shown here is derived from an EMBL/GenBank/DDBJ whole genome shotgun (WGS) entry which is preliminary data.</text>
</comment>
<dbReference type="EMBL" id="BQNB010013344">
    <property type="protein sequence ID" value="GJT14815.1"/>
    <property type="molecule type" value="Genomic_DNA"/>
</dbReference>
<accession>A0ABQ5BJ15</accession>
<sequence length="101" mass="11850">MGVFVEFNLERGRLICGDGYAFRSIIQQSSSSLLGFIIHERGNSVGRKYGVQRKEFQDPKALMNKQQEEDHRERQDSLREYQKIMLGRSHIPLYLVTLKYL</sequence>
<dbReference type="Proteomes" id="UP001151760">
    <property type="component" value="Unassembled WGS sequence"/>
</dbReference>
<reference evidence="1" key="1">
    <citation type="journal article" date="2022" name="Int. J. Mol. Sci.">
        <title>Draft Genome of Tanacetum Coccineum: Genomic Comparison of Closely Related Tanacetum-Family Plants.</title>
        <authorList>
            <person name="Yamashiro T."/>
            <person name="Shiraishi A."/>
            <person name="Nakayama K."/>
            <person name="Satake H."/>
        </authorList>
    </citation>
    <scope>NUCLEOTIDE SEQUENCE</scope>
</reference>
<gene>
    <name evidence="1" type="ORF">Tco_0873521</name>
</gene>
<protein>
    <submittedName>
        <fullName evidence="1">Uncharacterized protein</fullName>
    </submittedName>
</protein>
<keyword evidence="2" id="KW-1185">Reference proteome</keyword>
<proteinExistence type="predicted"/>
<reference evidence="1" key="2">
    <citation type="submission" date="2022-01" db="EMBL/GenBank/DDBJ databases">
        <authorList>
            <person name="Yamashiro T."/>
            <person name="Shiraishi A."/>
            <person name="Satake H."/>
            <person name="Nakayama K."/>
        </authorList>
    </citation>
    <scope>NUCLEOTIDE SEQUENCE</scope>
</reference>
<name>A0ABQ5BJ15_9ASTR</name>
<evidence type="ECO:0000313" key="2">
    <source>
        <dbReference type="Proteomes" id="UP001151760"/>
    </source>
</evidence>
<organism evidence="1 2">
    <name type="scientific">Tanacetum coccineum</name>
    <dbReference type="NCBI Taxonomy" id="301880"/>
    <lineage>
        <taxon>Eukaryota</taxon>
        <taxon>Viridiplantae</taxon>
        <taxon>Streptophyta</taxon>
        <taxon>Embryophyta</taxon>
        <taxon>Tracheophyta</taxon>
        <taxon>Spermatophyta</taxon>
        <taxon>Magnoliopsida</taxon>
        <taxon>eudicotyledons</taxon>
        <taxon>Gunneridae</taxon>
        <taxon>Pentapetalae</taxon>
        <taxon>asterids</taxon>
        <taxon>campanulids</taxon>
        <taxon>Asterales</taxon>
        <taxon>Asteraceae</taxon>
        <taxon>Asteroideae</taxon>
        <taxon>Anthemideae</taxon>
        <taxon>Anthemidinae</taxon>
        <taxon>Tanacetum</taxon>
    </lineage>
</organism>
<evidence type="ECO:0000313" key="1">
    <source>
        <dbReference type="EMBL" id="GJT14815.1"/>
    </source>
</evidence>